<evidence type="ECO:0000313" key="2">
    <source>
        <dbReference type="Proteomes" id="UP000306319"/>
    </source>
</evidence>
<protein>
    <submittedName>
        <fullName evidence="1">Uncharacterized protein</fullName>
    </submittedName>
</protein>
<proteinExistence type="predicted"/>
<reference evidence="1" key="1">
    <citation type="submission" date="2019-04" db="EMBL/GenBank/DDBJ databases">
        <title>Microbes associate with the intestines of laboratory mice.</title>
        <authorList>
            <person name="Navarre W."/>
            <person name="Wong E."/>
            <person name="Huang K."/>
            <person name="Tropini C."/>
            <person name="Ng K."/>
            <person name="Yu B."/>
        </authorList>
    </citation>
    <scope>NUCLEOTIDE SEQUENCE</scope>
    <source>
        <strain evidence="1">NM04_E33</strain>
    </source>
</reference>
<comment type="caution">
    <text evidence="1">The sequence shown here is derived from an EMBL/GenBank/DDBJ whole genome shotgun (WGS) entry which is preliminary data.</text>
</comment>
<accession>A0AC61RLE0</accession>
<gene>
    <name evidence="1" type="ORF">E5331_07085</name>
</gene>
<sequence>MSVETYDYVEHTAIVQSTDPVRNIVNVRITDLEECGDCPAAQLCNAAGSESNIIAIITPHASGFRKGDILEIRGTEQMHRKAIMYATVLPCIALVAVMVAVYLLTLNQLAAALSGIGVMILFFFILWCSRNKIAHEFCFTIVGKPERQHVK</sequence>
<keyword evidence="2" id="KW-1185">Reference proteome</keyword>
<name>A0AC61RLE0_9BACT</name>
<evidence type="ECO:0000313" key="1">
    <source>
        <dbReference type="EMBL" id="TGY79141.1"/>
    </source>
</evidence>
<dbReference type="Proteomes" id="UP000306319">
    <property type="component" value="Unassembled WGS sequence"/>
</dbReference>
<dbReference type="EMBL" id="SRYB01000008">
    <property type="protein sequence ID" value="TGY79141.1"/>
    <property type="molecule type" value="Genomic_DNA"/>
</dbReference>
<organism evidence="1 2">
    <name type="scientific">Lepagella muris</name>
    <dbReference type="NCBI Taxonomy" id="3032870"/>
    <lineage>
        <taxon>Bacteria</taxon>
        <taxon>Pseudomonadati</taxon>
        <taxon>Bacteroidota</taxon>
        <taxon>Bacteroidia</taxon>
        <taxon>Bacteroidales</taxon>
        <taxon>Muribaculaceae</taxon>
        <taxon>Lepagella</taxon>
    </lineage>
</organism>